<dbReference type="OrthoDB" id="1466304at2"/>
<dbReference type="AlphaFoldDB" id="A0A0D8J6R4"/>
<evidence type="ECO:0000313" key="2">
    <source>
        <dbReference type="EMBL" id="KJF42592.1"/>
    </source>
</evidence>
<keyword evidence="1" id="KW-0732">Signal</keyword>
<dbReference type="Pfam" id="PF07610">
    <property type="entry name" value="DUF1573"/>
    <property type="match status" value="2"/>
</dbReference>
<comment type="caution">
    <text evidence="2">The sequence shown here is derived from an EMBL/GenBank/DDBJ whole genome shotgun (WGS) entry which is preliminary data.</text>
</comment>
<dbReference type="STRING" id="1544798.LH29_18780"/>
<organism evidence="2 3">
    <name type="scientific">Draconibacterium sediminis</name>
    <dbReference type="NCBI Taxonomy" id="1544798"/>
    <lineage>
        <taxon>Bacteria</taxon>
        <taxon>Pseudomonadati</taxon>
        <taxon>Bacteroidota</taxon>
        <taxon>Bacteroidia</taxon>
        <taxon>Marinilabiliales</taxon>
        <taxon>Prolixibacteraceae</taxon>
        <taxon>Draconibacterium</taxon>
    </lineage>
</organism>
<keyword evidence="3" id="KW-1185">Reference proteome</keyword>
<proteinExistence type="predicted"/>
<accession>A0A0D8J6R4</accession>
<name>A0A0D8J6R4_9BACT</name>
<dbReference type="PANTHER" id="PTHR37833:SF1">
    <property type="entry name" value="SIGNAL PEPTIDE PROTEIN"/>
    <property type="match status" value="1"/>
</dbReference>
<feature type="chain" id="PRO_5002330618" description="DUF1573 domain-containing protein" evidence="1">
    <location>
        <begin position="23"/>
        <end position="365"/>
    </location>
</feature>
<dbReference type="Gene3D" id="2.60.40.10">
    <property type="entry name" value="Immunoglobulins"/>
    <property type="match status" value="3"/>
</dbReference>
<dbReference type="Proteomes" id="UP000032544">
    <property type="component" value="Unassembled WGS sequence"/>
</dbReference>
<dbReference type="NCBIfam" id="NF012200">
    <property type="entry name" value="choice_anch_D"/>
    <property type="match status" value="2"/>
</dbReference>
<dbReference type="InterPro" id="IPR013783">
    <property type="entry name" value="Ig-like_fold"/>
</dbReference>
<evidence type="ECO:0000313" key="3">
    <source>
        <dbReference type="Proteomes" id="UP000032544"/>
    </source>
</evidence>
<reference evidence="2 3" key="1">
    <citation type="submission" date="2014-09" db="EMBL/GenBank/DDBJ databases">
        <title>Draft Genome Sequence of Draconibacterium sp. JN14CK-3.</title>
        <authorList>
            <person name="Dong C."/>
            <person name="Lai Q."/>
            <person name="Shao Z."/>
        </authorList>
    </citation>
    <scope>NUCLEOTIDE SEQUENCE [LARGE SCALE GENOMIC DNA]</scope>
    <source>
        <strain evidence="2 3">JN14CK-3</strain>
    </source>
</reference>
<feature type="signal peptide" evidence="1">
    <location>
        <begin position="1"/>
        <end position="22"/>
    </location>
</feature>
<sequence length="365" mass="39541">MKSILQLLAVFALVIAVNTAMGQGQAKIVFDKEAYDFGSFKESDGVQKTTFKFTNKGDAPLVLSNVRASCGCTTPKWTREPVAPGGSGSIDVSYDPKNRPGSFNKSVTVSSNAENRTVILRINGKVEPREKTLAEQYPRKIGDLRVKSNYLSYAKITKGEKVTKELELVNDTDKPVEVGFRTVPKHLEAKVEPATIPANGRGNLIVTYDSDAADTYGFASHRIYLSLNGSNDYKNSVGVSATIEEDFSHLSAEELAKAPVADFNETSYDFGEMNQGDKKEHTFTLTNNGKTDLIIRRVRSSCGCTAVAPSKSVIAAGETAPIKVTFDSRGKRGRQSKSITVITNDPKTPTSTLRISSQIVVPNAG</sequence>
<gene>
    <name evidence="2" type="ORF">LH29_18780</name>
</gene>
<dbReference type="RefSeq" id="WP_045032419.1">
    <property type="nucleotide sequence ID" value="NZ_CAJXKZ010000011.1"/>
</dbReference>
<evidence type="ECO:0008006" key="4">
    <source>
        <dbReference type="Google" id="ProtNLM"/>
    </source>
</evidence>
<dbReference type="EMBL" id="JRHC01000005">
    <property type="protein sequence ID" value="KJF42592.1"/>
    <property type="molecule type" value="Genomic_DNA"/>
</dbReference>
<dbReference type="PANTHER" id="PTHR37833">
    <property type="entry name" value="LIPOPROTEIN-RELATED"/>
    <property type="match status" value="1"/>
</dbReference>
<evidence type="ECO:0000256" key="1">
    <source>
        <dbReference type="SAM" id="SignalP"/>
    </source>
</evidence>
<protein>
    <recommendedName>
        <fullName evidence="4">DUF1573 domain-containing protein</fullName>
    </recommendedName>
</protein>
<dbReference type="InterPro" id="IPR011467">
    <property type="entry name" value="DUF1573"/>
</dbReference>